<dbReference type="RefSeq" id="WP_131574021.1">
    <property type="nucleotide sequence ID" value="NZ_CBCSAJ010000017.1"/>
</dbReference>
<reference evidence="2" key="1">
    <citation type="journal article" date="2019" name="Int. J. Syst. Evol. Microbiol.">
        <title>The Global Catalogue of Microorganisms (GCM) 10K type strain sequencing project: providing services to taxonomists for standard genome sequencing and annotation.</title>
        <authorList>
            <consortium name="The Broad Institute Genomics Platform"/>
            <consortium name="The Broad Institute Genome Sequencing Center for Infectious Disease"/>
            <person name="Wu L."/>
            <person name="Ma J."/>
        </authorList>
    </citation>
    <scope>NUCLEOTIDE SEQUENCE [LARGE SCALE GENOMIC DNA]</scope>
    <source>
        <strain evidence="2">CCM 8875</strain>
    </source>
</reference>
<accession>A0ABW4DRI3</accession>
<organism evidence="1 2">
    <name type="scientific">Paracoccus nototheniae</name>
    <dbReference type="NCBI Taxonomy" id="2489002"/>
    <lineage>
        <taxon>Bacteria</taxon>
        <taxon>Pseudomonadati</taxon>
        <taxon>Pseudomonadota</taxon>
        <taxon>Alphaproteobacteria</taxon>
        <taxon>Rhodobacterales</taxon>
        <taxon>Paracoccaceae</taxon>
        <taxon>Paracoccus</taxon>
    </lineage>
</organism>
<gene>
    <name evidence="1" type="ORF">ACFQ5P_03570</name>
</gene>
<protein>
    <recommendedName>
        <fullName evidence="3">PIN domain-containing protein</fullName>
    </recommendedName>
</protein>
<dbReference type="Proteomes" id="UP001597302">
    <property type="component" value="Unassembled WGS sequence"/>
</dbReference>
<comment type="caution">
    <text evidence="1">The sequence shown here is derived from an EMBL/GenBank/DDBJ whole genome shotgun (WGS) entry which is preliminary data.</text>
</comment>
<sequence length="373" mass="41619">MIRVFKSSSGSPTLVELNADAIAANNVAGRQTNIVIDTNIMISIESAYRTSYRHRALKGAGLLDFVKAIGSSRKAGVFLSPGPAYQELPPFRRKSVEAAFERFTKDYLPKFSDDPNSTKVPFPDGEAVHEKFKDISFERQMVIAISYASLLALNTIDTCEDLTADEKFELYIDYCADVLDLVSLKELSIARYAFAPQDGITDDARKRVSAIRSNFLKLKKGAGKGLQEFERIKRIALNGANDLKLISSADMIDNSREIFSFGTVNMDVWIATSDEKLFEFCSACPGFLVSSSGGPLARYVDTHADITRTRYWRDSLNLQERVLNARIAKVFGELDISSIVASALQMEVKLEESQAKDFLKGRRWRVAETTRDN</sequence>
<evidence type="ECO:0008006" key="3">
    <source>
        <dbReference type="Google" id="ProtNLM"/>
    </source>
</evidence>
<evidence type="ECO:0000313" key="1">
    <source>
        <dbReference type="EMBL" id="MFD1480369.1"/>
    </source>
</evidence>
<dbReference type="EMBL" id="JBHTOQ010000003">
    <property type="protein sequence ID" value="MFD1480369.1"/>
    <property type="molecule type" value="Genomic_DNA"/>
</dbReference>
<proteinExistence type="predicted"/>
<name>A0ABW4DRI3_9RHOB</name>
<evidence type="ECO:0000313" key="2">
    <source>
        <dbReference type="Proteomes" id="UP001597302"/>
    </source>
</evidence>
<keyword evidence="2" id="KW-1185">Reference proteome</keyword>